<keyword evidence="3 5" id="KW-0274">FAD</keyword>
<evidence type="ECO:0000259" key="8">
    <source>
        <dbReference type="Pfam" id="PF07992"/>
    </source>
</evidence>
<evidence type="ECO:0000256" key="3">
    <source>
        <dbReference type="ARBA" id="ARBA00022827"/>
    </source>
</evidence>
<reference evidence="9 10" key="1">
    <citation type="submission" date="2019-01" db="EMBL/GenBank/DDBJ databases">
        <title>Nocardioides guangzhouensis sp. nov., an actinobacterium isolated from soil.</title>
        <authorList>
            <person name="Fu Y."/>
            <person name="Cai Y."/>
            <person name="Lin Z."/>
            <person name="Chen P."/>
        </authorList>
    </citation>
    <scope>NUCLEOTIDE SEQUENCE [LARGE SCALE GENOMIC DNA]</scope>
    <source>
        <strain evidence="9 10">NBRC 105384</strain>
    </source>
</reference>
<feature type="binding site" evidence="5">
    <location>
        <position position="201"/>
    </location>
    <ligand>
        <name>NAD(+)</name>
        <dbReference type="ChEBI" id="CHEBI:57540"/>
    </ligand>
</feature>
<dbReference type="PRINTS" id="PR00368">
    <property type="entry name" value="FADPNR"/>
</dbReference>
<dbReference type="InterPro" id="IPR001100">
    <property type="entry name" value="Pyr_nuc-diS_OxRdtase"/>
</dbReference>
<dbReference type="FunFam" id="3.30.390.30:FF:000001">
    <property type="entry name" value="Dihydrolipoyl dehydrogenase"/>
    <property type="match status" value="1"/>
</dbReference>
<name>A0A4Q5IYH1_9ACTN</name>
<evidence type="ECO:0000259" key="7">
    <source>
        <dbReference type="Pfam" id="PF02852"/>
    </source>
</evidence>
<dbReference type="InterPro" id="IPR004099">
    <property type="entry name" value="Pyr_nucl-diS_OxRdtase_dimer"/>
</dbReference>
<evidence type="ECO:0000256" key="1">
    <source>
        <dbReference type="ARBA" id="ARBA00007532"/>
    </source>
</evidence>
<comment type="cofactor">
    <cofactor evidence="5">
        <name>FAD</name>
        <dbReference type="ChEBI" id="CHEBI:57692"/>
    </cofactor>
    <text evidence="5">Binds 1 FAD per subunit.</text>
</comment>
<dbReference type="SUPFAM" id="SSF51905">
    <property type="entry name" value="FAD/NAD(P)-binding domain"/>
    <property type="match status" value="1"/>
</dbReference>
<evidence type="ECO:0000256" key="4">
    <source>
        <dbReference type="ARBA" id="ARBA00023002"/>
    </source>
</evidence>
<dbReference type="PANTHER" id="PTHR43014:SF2">
    <property type="entry name" value="MERCURIC REDUCTASE"/>
    <property type="match status" value="1"/>
</dbReference>
<feature type="domain" description="Pyridine nucleotide-disulphide oxidoreductase dimerisation" evidence="7">
    <location>
        <begin position="340"/>
        <end position="447"/>
    </location>
</feature>
<dbReference type="Pfam" id="PF07992">
    <property type="entry name" value="Pyr_redox_2"/>
    <property type="match status" value="1"/>
</dbReference>
<gene>
    <name evidence="9" type="ORF">ETU37_14330</name>
</gene>
<dbReference type="EMBL" id="SDPU01000025">
    <property type="protein sequence ID" value="RYU11210.1"/>
    <property type="molecule type" value="Genomic_DNA"/>
</dbReference>
<sequence>MSAREVDVVVVGLGPGGESAASQLARAGLDVLAVDRRLVGGECPYYGCIPSKMMVRASDVLAEARRVDGLAGTASVTPDWSAVARRIKDEATADWDDTIAVERLEKAGATVVHGEARLVGPRQVEVAGETWTARKGVVLNTGTEPAAPPVDGLADTPYWTNRDAVPAEQAPASMIVLGVGAIGAEMAQAFARFGTRVTVVELFDRILALEEPEAGTLMGQVFAREGIQVLTGTQVERVSYDDGTFTVEAAGQRLTADRLLVATGRRTNIAAIGLETVGLDPEQRALDTDGRMRVTGAEGLWAIGDITGKGAFTHVSMYQAAIAVRDILGQDGPEAAYHAVPRVTFTDPEVGSVGLTEKQARDAGLDVQVGTTDLSASTRGWIARAEGLIKVVADADRGVLVGATVVGPSGGEVLSMLATAVHAEVPVTTLRSMIYAYPTFHRAVEEALKALG</sequence>
<keyword evidence="4" id="KW-0560">Oxidoreductase</keyword>
<dbReference type="InterPro" id="IPR036188">
    <property type="entry name" value="FAD/NAD-bd_sf"/>
</dbReference>
<dbReference type="OrthoDB" id="4763248at2"/>
<feature type="binding site" evidence="5">
    <location>
        <position position="264"/>
    </location>
    <ligand>
        <name>NAD(+)</name>
        <dbReference type="ChEBI" id="CHEBI:57540"/>
    </ligand>
</feature>
<evidence type="ECO:0000313" key="10">
    <source>
        <dbReference type="Proteomes" id="UP000291189"/>
    </source>
</evidence>
<keyword evidence="2" id="KW-0285">Flavoprotein</keyword>
<feature type="disulfide bond" description="Redox-active" evidence="6">
    <location>
        <begin position="43"/>
        <end position="48"/>
    </location>
</feature>
<evidence type="ECO:0000256" key="6">
    <source>
        <dbReference type="PIRSR" id="PIRSR000350-4"/>
    </source>
</evidence>
<dbReference type="InterPro" id="IPR023753">
    <property type="entry name" value="FAD/NAD-binding_dom"/>
</dbReference>
<dbReference type="PRINTS" id="PR00411">
    <property type="entry name" value="PNDRDTASEI"/>
</dbReference>
<dbReference type="InterPro" id="IPR016156">
    <property type="entry name" value="FAD/NAD-linked_Rdtase_dimer_sf"/>
</dbReference>
<proteinExistence type="inferred from homology"/>
<dbReference type="Gene3D" id="3.50.50.60">
    <property type="entry name" value="FAD/NAD(P)-binding domain"/>
    <property type="match status" value="2"/>
</dbReference>
<dbReference type="Gene3D" id="3.30.390.30">
    <property type="match status" value="1"/>
</dbReference>
<feature type="binding site" evidence="5">
    <location>
        <begin position="178"/>
        <end position="185"/>
    </location>
    <ligand>
        <name>NAD(+)</name>
        <dbReference type="ChEBI" id="CHEBI:57540"/>
    </ligand>
</feature>
<keyword evidence="5" id="KW-0520">NAD</keyword>
<feature type="domain" description="FAD/NAD(P)-binding" evidence="8">
    <location>
        <begin position="7"/>
        <end position="320"/>
    </location>
</feature>
<organism evidence="9 10">
    <name type="scientific">Nocardioides iriomotensis</name>
    <dbReference type="NCBI Taxonomy" id="715784"/>
    <lineage>
        <taxon>Bacteria</taxon>
        <taxon>Bacillati</taxon>
        <taxon>Actinomycetota</taxon>
        <taxon>Actinomycetes</taxon>
        <taxon>Propionibacteriales</taxon>
        <taxon>Nocardioidaceae</taxon>
        <taxon>Nocardioides</taxon>
    </lineage>
</organism>
<evidence type="ECO:0000256" key="2">
    <source>
        <dbReference type="ARBA" id="ARBA00022630"/>
    </source>
</evidence>
<evidence type="ECO:0000256" key="5">
    <source>
        <dbReference type="PIRSR" id="PIRSR000350-3"/>
    </source>
</evidence>
<dbReference type="SUPFAM" id="SSF55424">
    <property type="entry name" value="FAD/NAD-linked reductases, dimerisation (C-terminal) domain"/>
    <property type="match status" value="1"/>
</dbReference>
<feature type="binding site" evidence="5">
    <location>
        <position position="52"/>
    </location>
    <ligand>
        <name>FAD</name>
        <dbReference type="ChEBI" id="CHEBI:57692"/>
    </ligand>
</feature>
<dbReference type="RefSeq" id="WP_129988028.1">
    <property type="nucleotide sequence ID" value="NZ_SDPU01000025.1"/>
</dbReference>
<dbReference type="GO" id="GO:0050660">
    <property type="term" value="F:flavin adenine dinucleotide binding"/>
    <property type="evidence" value="ECO:0007669"/>
    <property type="project" value="TreeGrafter"/>
</dbReference>
<dbReference type="PANTHER" id="PTHR43014">
    <property type="entry name" value="MERCURIC REDUCTASE"/>
    <property type="match status" value="1"/>
</dbReference>
<dbReference type="Proteomes" id="UP000291189">
    <property type="component" value="Unassembled WGS sequence"/>
</dbReference>
<dbReference type="PIRSF" id="PIRSF000350">
    <property type="entry name" value="Mercury_reductase_MerA"/>
    <property type="match status" value="1"/>
</dbReference>
<accession>A0A4Q5IYH1</accession>
<keyword evidence="10" id="KW-1185">Reference proteome</keyword>
<dbReference type="GO" id="GO:0003955">
    <property type="term" value="F:NAD(P)H dehydrogenase (quinone) activity"/>
    <property type="evidence" value="ECO:0007669"/>
    <property type="project" value="TreeGrafter"/>
</dbReference>
<keyword evidence="5" id="KW-0547">Nucleotide-binding</keyword>
<feature type="binding site" evidence="5">
    <location>
        <position position="305"/>
    </location>
    <ligand>
        <name>NAD(+)</name>
        <dbReference type="ChEBI" id="CHEBI:57540"/>
    </ligand>
</feature>
<comment type="caution">
    <text evidence="9">The sequence shown here is derived from an EMBL/GenBank/DDBJ whole genome shotgun (WGS) entry which is preliminary data.</text>
</comment>
<evidence type="ECO:0000313" key="9">
    <source>
        <dbReference type="EMBL" id="RYU11210.1"/>
    </source>
</evidence>
<dbReference type="AlphaFoldDB" id="A0A4Q5IYH1"/>
<protein>
    <submittedName>
        <fullName evidence="9">NAD(P)/FAD-dependent oxidoreductase</fullName>
    </submittedName>
</protein>
<dbReference type="Pfam" id="PF02852">
    <property type="entry name" value="Pyr_redox_dim"/>
    <property type="match status" value="1"/>
</dbReference>
<comment type="similarity">
    <text evidence="1">Belongs to the class-I pyridine nucleotide-disulfide oxidoreductase family.</text>
</comment>